<dbReference type="OrthoDB" id="3246050at2759"/>
<dbReference type="Pfam" id="PF23155">
    <property type="entry name" value="DUF7053"/>
    <property type="match status" value="1"/>
</dbReference>
<reference evidence="3 4" key="1">
    <citation type="submission" date="2018-05" db="EMBL/GenBank/DDBJ databases">
        <title>Draft genome sequence of Scytalidium lignicola DSM 105466, a ubiquitous saprotrophic fungus.</title>
        <authorList>
            <person name="Buettner E."/>
            <person name="Gebauer A.M."/>
            <person name="Hofrichter M."/>
            <person name="Liers C."/>
            <person name="Kellner H."/>
        </authorList>
    </citation>
    <scope>NUCLEOTIDE SEQUENCE [LARGE SCALE GENOMIC DNA]</scope>
    <source>
        <strain evidence="3 4">DSM 105466</strain>
    </source>
</reference>
<dbReference type="PANTHER" id="PTHR38117:SF2">
    <property type="entry name" value="NACHT AND WD40 DOMAIN PROTEIN"/>
    <property type="match status" value="1"/>
</dbReference>
<accession>A0A3E2H9M6</accession>
<feature type="non-terminal residue" evidence="3">
    <location>
        <position position="1"/>
    </location>
</feature>
<dbReference type="Proteomes" id="UP000258309">
    <property type="component" value="Unassembled WGS sequence"/>
</dbReference>
<name>A0A3E2H9M6_SCYLI</name>
<feature type="non-terminal residue" evidence="3">
    <location>
        <position position="207"/>
    </location>
</feature>
<evidence type="ECO:0000313" key="3">
    <source>
        <dbReference type="EMBL" id="RFU30080.1"/>
    </source>
</evidence>
<dbReference type="AlphaFoldDB" id="A0A3E2H9M6"/>
<dbReference type="EMBL" id="NCSJ02000109">
    <property type="protein sequence ID" value="RFU30080.1"/>
    <property type="molecule type" value="Genomic_DNA"/>
</dbReference>
<feature type="compositionally biased region" description="Polar residues" evidence="1">
    <location>
        <begin position="186"/>
        <end position="196"/>
    </location>
</feature>
<comment type="caution">
    <text evidence="3">The sequence shown here is derived from an EMBL/GenBank/DDBJ whole genome shotgun (WGS) entry which is preliminary data.</text>
</comment>
<dbReference type="OMA" id="CEPHEHA"/>
<feature type="domain" description="DUF7053" evidence="2">
    <location>
        <begin position="1"/>
        <end position="161"/>
    </location>
</feature>
<gene>
    <name evidence="3" type="ORF">B7463_g6265</name>
</gene>
<feature type="compositionally biased region" description="Basic and acidic residues" evidence="1">
    <location>
        <begin position="198"/>
        <end position="207"/>
    </location>
</feature>
<feature type="region of interest" description="Disordered" evidence="1">
    <location>
        <begin position="48"/>
        <end position="71"/>
    </location>
</feature>
<evidence type="ECO:0000256" key="1">
    <source>
        <dbReference type="SAM" id="MobiDB-lite"/>
    </source>
</evidence>
<dbReference type="InterPro" id="IPR055481">
    <property type="entry name" value="DUF7053"/>
</dbReference>
<organism evidence="3 4">
    <name type="scientific">Scytalidium lignicola</name>
    <name type="common">Hyphomycete</name>
    <dbReference type="NCBI Taxonomy" id="5539"/>
    <lineage>
        <taxon>Eukaryota</taxon>
        <taxon>Fungi</taxon>
        <taxon>Dikarya</taxon>
        <taxon>Ascomycota</taxon>
        <taxon>Pezizomycotina</taxon>
        <taxon>Leotiomycetes</taxon>
        <taxon>Leotiomycetes incertae sedis</taxon>
        <taxon>Scytalidium</taxon>
    </lineage>
</organism>
<sequence length="207" mass="23411">MITMNPLVTDYFAHPEDVARDFFKNEHPDHKPPLDYTGREISVPVYSITDDMSGSPKNGQPVDEDTAASGGNFRGGWTKKFVPDKITYSASMHNRPDGLLSITHAPMGVHSVTTWLVKETYDGQLVLEEKGLVTSNRMLMGFIKTTLQSSHDKLVEDFIAELIKEAERENEMRAREGTRHGRGLSRDSSQQEQWVSRYSKDIGKPWI</sequence>
<evidence type="ECO:0000313" key="4">
    <source>
        <dbReference type="Proteomes" id="UP000258309"/>
    </source>
</evidence>
<evidence type="ECO:0000259" key="2">
    <source>
        <dbReference type="Pfam" id="PF23155"/>
    </source>
</evidence>
<keyword evidence="4" id="KW-1185">Reference proteome</keyword>
<protein>
    <recommendedName>
        <fullName evidence="2">DUF7053 domain-containing protein</fullName>
    </recommendedName>
</protein>
<dbReference type="PANTHER" id="PTHR38117">
    <property type="entry name" value="NACHT AND WD40 DOMAIN PROTEIN"/>
    <property type="match status" value="1"/>
</dbReference>
<feature type="compositionally biased region" description="Basic and acidic residues" evidence="1">
    <location>
        <begin position="170"/>
        <end position="179"/>
    </location>
</feature>
<proteinExistence type="predicted"/>
<feature type="region of interest" description="Disordered" evidence="1">
    <location>
        <begin position="170"/>
        <end position="207"/>
    </location>
</feature>